<dbReference type="PANTHER" id="PTHR13208:SF2">
    <property type="entry name" value="MEDIATOR OF RNA POLYMERASE II TRANSCRIPTION SUBUNIT 4"/>
    <property type="match status" value="1"/>
</dbReference>
<feature type="compositionally biased region" description="Polar residues" evidence="9">
    <location>
        <begin position="23"/>
        <end position="43"/>
    </location>
</feature>
<organism evidence="10 11">
    <name type="scientific">Wickerhamomyces ciferrii (strain ATCC 14091 / BCRC 22168 / CBS 111 / JCM 3599 / NBRC 0793 / NRRL Y-1031 F-60-10)</name>
    <name type="common">Yeast</name>
    <name type="synonym">Pichia ciferrii</name>
    <dbReference type="NCBI Taxonomy" id="1206466"/>
    <lineage>
        <taxon>Eukaryota</taxon>
        <taxon>Fungi</taxon>
        <taxon>Dikarya</taxon>
        <taxon>Ascomycota</taxon>
        <taxon>Saccharomycotina</taxon>
        <taxon>Saccharomycetes</taxon>
        <taxon>Phaffomycetales</taxon>
        <taxon>Wickerhamomycetaceae</taxon>
        <taxon>Wickerhamomyces</taxon>
    </lineage>
</organism>
<feature type="region of interest" description="Disordered" evidence="9">
    <location>
        <begin position="13"/>
        <end position="44"/>
    </location>
</feature>
<dbReference type="GO" id="GO:0006357">
    <property type="term" value="P:regulation of transcription by RNA polymerase II"/>
    <property type="evidence" value="ECO:0007669"/>
    <property type="project" value="InterPro"/>
</dbReference>
<evidence type="ECO:0000313" key="11">
    <source>
        <dbReference type="Proteomes" id="UP000009328"/>
    </source>
</evidence>
<dbReference type="GO" id="GO:0070847">
    <property type="term" value="C:core mediator complex"/>
    <property type="evidence" value="ECO:0007669"/>
    <property type="project" value="TreeGrafter"/>
</dbReference>
<comment type="function">
    <text evidence="8">Component of the Mediator complex, a coactivator involved in the regulated transcription of nearly all RNA polymerase II-dependent genes. Mediator functions as a bridge to convey information from gene-specific regulatory proteins to the basal RNA polymerase II transcription machinery. Mediator is recruited to promoters by direct interactions with regulatory proteins and serves as a scaffold for the assembly of a functional preinitiation complex with RNA polymerase II and the general transcription factors.</text>
</comment>
<gene>
    <name evidence="8" type="primary">MED4</name>
    <name evidence="10" type="ORF">BN7_1447</name>
</gene>
<feature type="compositionally biased region" description="Acidic residues" evidence="9">
    <location>
        <begin position="266"/>
        <end position="284"/>
    </location>
</feature>
<dbReference type="HOGENOM" id="CLU_071875_0_0_1"/>
<keyword evidence="6 8" id="KW-0539">Nucleus</keyword>
<comment type="subunit">
    <text evidence="8">Component of the Mediator complex.</text>
</comment>
<evidence type="ECO:0000256" key="2">
    <source>
        <dbReference type="ARBA" id="ARBA00009626"/>
    </source>
</evidence>
<sequence>MLVISQFNTLTTNNQQFKRDDPNQSMSKPISNLSSGPSSTNLYSRVGTPEIPSIKEIRVANLPISKNLNSFEKSLSSLLTSISKYDPQSSDAEDLLGIEHELEKSVEDIISHQQSGLKINSLETKSSKIDSNCKQLLLGLNECRNQLKSLPNLEEVQQEQKSMQRNKIPADELLQYAMKLAKFTTAPPTFDSAAIGPNNFIWPAEDSLRRGMLAIASLNEAELTGKSPIKTQIQDESKLQDEILNGSSPQNVRRGSFGGSYGGDDNGGDDGVIEELDLFDPDDE</sequence>
<reference evidence="10 11" key="1">
    <citation type="journal article" date="2012" name="Eukaryot. Cell">
        <title>Draft genome sequence of Wickerhamomyces ciferrii NRRL Y-1031 F-60-10.</title>
        <authorList>
            <person name="Schneider J."/>
            <person name="Andrea H."/>
            <person name="Blom J."/>
            <person name="Jaenicke S."/>
            <person name="Ruckert C."/>
            <person name="Schorsch C."/>
            <person name="Szczepanowski R."/>
            <person name="Farwick M."/>
            <person name="Goesmann A."/>
            <person name="Puhler A."/>
            <person name="Schaffer S."/>
            <person name="Tauch A."/>
            <person name="Kohler T."/>
            <person name="Brinkrolf K."/>
        </authorList>
    </citation>
    <scope>NUCLEOTIDE SEQUENCE [LARGE SCALE GENOMIC DNA]</scope>
    <source>
        <strain evidence="11">ATCC 14091 / BCRC 22168 / CBS 111 / JCM 3599 / NBRC 0793 / NRRL Y-1031 F-60-10</strain>
    </source>
</reference>
<proteinExistence type="inferred from homology"/>
<dbReference type="Proteomes" id="UP000009328">
    <property type="component" value="Unassembled WGS sequence"/>
</dbReference>
<dbReference type="EMBL" id="CAIF01000030">
    <property type="protein sequence ID" value="CCH41908.1"/>
    <property type="molecule type" value="Genomic_DNA"/>
</dbReference>
<comment type="caution">
    <text evidence="10">The sequence shown here is derived from an EMBL/GenBank/DDBJ whole genome shotgun (WGS) entry which is preliminary data.</text>
</comment>
<feature type="compositionally biased region" description="Gly residues" evidence="9">
    <location>
        <begin position="256"/>
        <end position="265"/>
    </location>
</feature>
<dbReference type="Pfam" id="PF10018">
    <property type="entry name" value="Med4"/>
    <property type="match status" value="1"/>
</dbReference>
<evidence type="ECO:0000256" key="7">
    <source>
        <dbReference type="ARBA" id="ARBA00031257"/>
    </source>
</evidence>
<dbReference type="PANTHER" id="PTHR13208">
    <property type="entry name" value="MEDIATOR OF RNA POLYMERASE II TRANSCRIPTION SUBUNIT 4"/>
    <property type="match status" value="1"/>
</dbReference>
<name>K0KLB7_WICCF</name>
<evidence type="ECO:0000256" key="4">
    <source>
        <dbReference type="ARBA" id="ARBA00023015"/>
    </source>
</evidence>
<dbReference type="FunCoup" id="K0KLB7">
    <property type="interactions" value="267"/>
</dbReference>
<evidence type="ECO:0000256" key="3">
    <source>
        <dbReference type="ARBA" id="ARBA00020629"/>
    </source>
</evidence>
<keyword evidence="5 8" id="KW-0804">Transcription</keyword>
<evidence type="ECO:0000256" key="1">
    <source>
        <dbReference type="ARBA" id="ARBA00004123"/>
    </source>
</evidence>
<comment type="similarity">
    <text evidence="2 8">Belongs to the Mediator complex subunit 4 family.</text>
</comment>
<dbReference type="GO" id="GO:0003712">
    <property type="term" value="F:transcription coregulator activity"/>
    <property type="evidence" value="ECO:0007669"/>
    <property type="project" value="InterPro"/>
</dbReference>
<evidence type="ECO:0000313" key="10">
    <source>
        <dbReference type="EMBL" id="CCH41908.1"/>
    </source>
</evidence>
<evidence type="ECO:0000256" key="9">
    <source>
        <dbReference type="SAM" id="MobiDB-lite"/>
    </source>
</evidence>
<keyword evidence="4 8" id="KW-0805">Transcription regulation</keyword>
<dbReference type="InterPro" id="IPR019258">
    <property type="entry name" value="Mediator_Med4"/>
</dbReference>
<dbReference type="eggNOG" id="ENOG502RXM0">
    <property type="taxonomic scope" value="Eukaryota"/>
</dbReference>
<keyword evidence="8" id="KW-0010">Activator</keyword>
<protein>
    <recommendedName>
        <fullName evidence="3 8">Mediator of RNA polymerase II transcription subunit 4</fullName>
    </recommendedName>
    <alternativeName>
        <fullName evidence="7 8">Mediator complex subunit 4</fullName>
    </alternativeName>
</protein>
<evidence type="ECO:0000256" key="8">
    <source>
        <dbReference type="RuleBase" id="RU364141"/>
    </source>
</evidence>
<comment type="subcellular location">
    <subcellularLocation>
        <location evidence="1 8">Nucleus</location>
    </subcellularLocation>
</comment>
<dbReference type="STRING" id="1206466.K0KLB7"/>
<feature type="region of interest" description="Disordered" evidence="9">
    <location>
        <begin position="239"/>
        <end position="284"/>
    </location>
</feature>
<dbReference type="InParanoid" id="K0KLB7"/>
<keyword evidence="11" id="KW-1185">Reference proteome</keyword>
<evidence type="ECO:0000256" key="5">
    <source>
        <dbReference type="ARBA" id="ARBA00023163"/>
    </source>
</evidence>
<dbReference type="AlphaFoldDB" id="K0KLB7"/>
<evidence type="ECO:0000256" key="6">
    <source>
        <dbReference type="ARBA" id="ARBA00023242"/>
    </source>
</evidence>
<dbReference type="GO" id="GO:0016592">
    <property type="term" value="C:mediator complex"/>
    <property type="evidence" value="ECO:0007669"/>
    <property type="project" value="InterPro"/>
</dbReference>
<accession>K0KLB7</accession>